<reference evidence="1" key="1">
    <citation type="submission" date="2020-05" db="EMBL/GenBank/DDBJ databases">
        <title>Large-scale comparative analyses of tick genomes elucidate their genetic diversity and vector capacities.</title>
        <authorList>
            <person name="Jia N."/>
            <person name="Wang J."/>
            <person name="Shi W."/>
            <person name="Du L."/>
            <person name="Sun Y."/>
            <person name="Zhan W."/>
            <person name="Jiang J."/>
            <person name="Wang Q."/>
            <person name="Zhang B."/>
            <person name="Ji P."/>
            <person name="Sakyi L.B."/>
            <person name="Cui X."/>
            <person name="Yuan T."/>
            <person name="Jiang B."/>
            <person name="Yang W."/>
            <person name="Lam T.T.-Y."/>
            <person name="Chang Q."/>
            <person name="Ding S."/>
            <person name="Wang X."/>
            <person name="Zhu J."/>
            <person name="Ruan X."/>
            <person name="Zhao L."/>
            <person name="Wei J."/>
            <person name="Que T."/>
            <person name="Du C."/>
            <person name="Cheng J."/>
            <person name="Dai P."/>
            <person name="Han X."/>
            <person name="Huang E."/>
            <person name="Gao Y."/>
            <person name="Liu J."/>
            <person name="Shao H."/>
            <person name="Ye R."/>
            <person name="Li L."/>
            <person name="Wei W."/>
            <person name="Wang X."/>
            <person name="Wang C."/>
            <person name="Yang T."/>
            <person name="Huo Q."/>
            <person name="Li W."/>
            <person name="Guo W."/>
            <person name="Chen H."/>
            <person name="Zhou L."/>
            <person name="Ni X."/>
            <person name="Tian J."/>
            <person name="Zhou Y."/>
            <person name="Sheng Y."/>
            <person name="Liu T."/>
            <person name="Pan Y."/>
            <person name="Xia L."/>
            <person name="Li J."/>
            <person name="Zhao F."/>
            <person name="Cao W."/>
        </authorList>
    </citation>
    <scope>NUCLEOTIDE SEQUENCE</scope>
    <source>
        <strain evidence="1">Dsil-2018</strain>
    </source>
</reference>
<gene>
    <name evidence="1" type="ORF">HPB49_000562</name>
</gene>
<dbReference type="Proteomes" id="UP000821865">
    <property type="component" value="Chromosome 7"/>
</dbReference>
<evidence type="ECO:0000313" key="2">
    <source>
        <dbReference type="Proteomes" id="UP000821865"/>
    </source>
</evidence>
<accession>A0ACB8CCR8</accession>
<protein>
    <submittedName>
        <fullName evidence="1">Uncharacterized protein</fullName>
    </submittedName>
</protein>
<dbReference type="EMBL" id="CM023476">
    <property type="protein sequence ID" value="KAH7940503.1"/>
    <property type="molecule type" value="Genomic_DNA"/>
</dbReference>
<sequence>MHPDGCSRRDRPVSYCVLDFCPSKFGDPVSFHKFPRDEAQRNAWIEFVRATGRHFWTPGKSSMLCSLHFSSDAYESKYAVSFGIAKKRWLVSGAVPTVYPAAARSLLPSESGATSPKRQCVAEVGSDGVDLCEKTAMKETSSSTGLKKKVQAVSRPWGCGVIEKWATCIINHFYFSVRTAAARVTTAERRDELAVAIWVSLLNHIQKKHYDHSEEYANCEHGDLLPRKWIFPGNVGLLLEIVDEVVAVSVLRTSQLCLHHRYLQALLDQWTRLC</sequence>
<proteinExistence type="predicted"/>
<evidence type="ECO:0000313" key="1">
    <source>
        <dbReference type="EMBL" id="KAH7940503.1"/>
    </source>
</evidence>
<keyword evidence="2" id="KW-1185">Reference proteome</keyword>
<organism evidence="1 2">
    <name type="scientific">Dermacentor silvarum</name>
    <name type="common">Tick</name>
    <dbReference type="NCBI Taxonomy" id="543639"/>
    <lineage>
        <taxon>Eukaryota</taxon>
        <taxon>Metazoa</taxon>
        <taxon>Ecdysozoa</taxon>
        <taxon>Arthropoda</taxon>
        <taxon>Chelicerata</taxon>
        <taxon>Arachnida</taxon>
        <taxon>Acari</taxon>
        <taxon>Parasitiformes</taxon>
        <taxon>Ixodida</taxon>
        <taxon>Ixodoidea</taxon>
        <taxon>Ixodidae</taxon>
        <taxon>Rhipicephalinae</taxon>
        <taxon>Dermacentor</taxon>
    </lineage>
</organism>
<name>A0ACB8CCR8_DERSI</name>
<comment type="caution">
    <text evidence="1">The sequence shown here is derived from an EMBL/GenBank/DDBJ whole genome shotgun (WGS) entry which is preliminary data.</text>
</comment>